<evidence type="ECO:0000313" key="2">
    <source>
        <dbReference type="Proteomes" id="UP000195609"/>
    </source>
</evidence>
<organism evidence="1 2">
    <name type="scientific">Lacticaseibacillus casei</name>
    <name type="common">Lactobacillus casei</name>
    <dbReference type="NCBI Taxonomy" id="1582"/>
    <lineage>
        <taxon>Bacteria</taxon>
        <taxon>Bacillati</taxon>
        <taxon>Bacillota</taxon>
        <taxon>Bacilli</taxon>
        <taxon>Lactobacillales</taxon>
        <taxon>Lactobacillaceae</taxon>
        <taxon>Lacticaseibacillus</taxon>
    </lineage>
</organism>
<protein>
    <submittedName>
        <fullName evidence="1">Uncharacterized protein</fullName>
    </submittedName>
</protein>
<dbReference type="EMBL" id="CP017065">
    <property type="protein sequence ID" value="ARY90606.1"/>
    <property type="molecule type" value="Genomic_DNA"/>
</dbReference>
<dbReference type="AlphaFoldDB" id="A0AAN1C6D5"/>
<dbReference type="Proteomes" id="UP000195609">
    <property type="component" value="Chromosome"/>
</dbReference>
<accession>A0AAN1C6D5</accession>
<gene>
    <name evidence="1" type="ORF">BGL52_02030</name>
</gene>
<sequence length="63" mass="7388">MNKAHHFDLANISTDELKTDRRVLADFLRVKTECSHIKISQVGCMFYENRRVWGNSLDAFFLV</sequence>
<name>A0AAN1C6D5_LACCA</name>
<evidence type="ECO:0000313" key="1">
    <source>
        <dbReference type="EMBL" id="ARY90606.1"/>
    </source>
</evidence>
<proteinExistence type="predicted"/>
<reference evidence="1 2" key="1">
    <citation type="journal article" date="2017" name="Front. Immunol.">
        <title>Complete Genome Sequence of Lactobacillus casei LC5, a Potential Probiotics for Atopic Dermatitis.</title>
        <authorList>
            <person name="Kang J."/>
            <person name="Chung W.H."/>
            <person name="Lim T.J."/>
            <person name="Whon T.W."/>
            <person name="Lim S."/>
            <person name="Nam Y.D."/>
        </authorList>
    </citation>
    <scope>NUCLEOTIDE SEQUENCE [LARGE SCALE GENOMIC DNA]</scope>
    <source>
        <strain evidence="1 2">LC5</strain>
    </source>
</reference>